<dbReference type="AlphaFoldDB" id="A0A4Q0VXL0"/>
<evidence type="ECO:0000313" key="6">
    <source>
        <dbReference type="Proteomes" id="UP000290649"/>
    </source>
</evidence>
<dbReference type="GO" id="GO:0003677">
    <property type="term" value="F:DNA binding"/>
    <property type="evidence" value="ECO:0007669"/>
    <property type="project" value="UniProtKB-KW"/>
</dbReference>
<dbReference type="Pfam" id="PF01047">
    <property type="entry name" value="MarR"/>
    <property type="match status" value="1"/>
</dbReference>
<name>A0A4Q0VXL0_9BACI</name>
<dbReference type="Gene3D" id="1.10.10.10">
    <property type="entry name" value="Winged helix-like DNA-binding domain superfamily/Winged helix DNA-binding domain"/>
    <property type="match status" value="1"/>
</dbReference>
<protein>
    <submittedName>
        <fullName evidence="5">MarR family transcriptional regulator</fullName>
    </submittedName>
</protein>
<dbReference type="PROSITE" id="PS50995">
    <property type="entry name" value="HTH_MARR_2"/>
    <property type="match status" value="1"/>
</dbReference>
<dbReference type="SMART" id="SM00347">
    <property type="entry name" value="HTH_MARR"/>
    <property type="match status" value="1"/>
</dbReference>
<dbReference type="SUPFAM" id="SSF46785">
    <property type="entry name" value="Winged helix' DNA-binding domain"/>
    <property type="match status" value="1"/>
</dbReference>
<evidence type="ECO:0000259" key="4">
    <source>
        <dbReference type="PROSITE" id="PS50995"/>
    </source>
</evidence>
<keyword evidence="3" id="KW-0804">Transcription</keyword>
<keyword evidence="1" id="KW-0805">Transcription regulation</keyword>
<dbReference type="PANTHER" id="PTHR42756">
    <property type="entry name" value="TRANSCRIPTIONAL REGULATOR, MARR"/>
    <property type="match status" value="1"/>
</dbReference>
<evidence type="ECO:0000256" key="1">
    <source>
        <dbReference type="ARBA" id="ARBA00023015"/>
    </source>
</evidence>
<gene>
    <name evidence="5" type="ORF">DS745_03590</name>
</gene>
<keyword evidence="2" id="KW-0238">DNA-binding</keyword>
<dbReference type="InterPro" id="IPR036390">
    <property type="entry name" value="WH_DNA-bd_sf"/>
</dbReference>
<dbReference type="EMBL" id="QOUX01000001">
    <property type="protein sequence ID" value="RXJ04477.1"/>
    <property type="molecule type" value="Genomic_DNA"/>
</dbReference>
<dbReference type="PROSITE" id="PS01117">
    <property type="entry name" value="HTH_MARR_1"/>
    <property type="match status" value="1"/>
</dbReference>
<dbReference type="InterPro" id="IPR000835">
    <property type="entry name" value="HTH_MarR-typ"/>
</dbReference>
<organism evidence="5 6">
    <name type="scientific">Anaerobacillus alkaliphilus</name>
    <dbReference type="NCBI Taxonomy" id="1548597"/>
    <lineage>
        <taxon>Bacteria</taxon>
        <taxon>Bacillati</taxon>
        <taxon>Bacillota</taxon>
        <taxon>Bacilli</taxon>
        <taxon>Bacillales</taxon>
        <taxon>Bacillaceae</taxon>
        <taxon>Anaerobacillus</taxon>
    </lineage>
</organism>
<dbReference type="PRINTS" id="PR00598">
    <property type="entry name" value="HTHMARR"/>
</dbReference>
<accession>A0A4Q0VXL0</accession>
<evidence type="ECO:0000256" key="3">
    <source>
        <dbReference type="ARBA" id="ARBA00023163"/>
    </source>
</evidence>
<dbReference type="InterPro" id="IPR036388">
    <property type="entry name" value="WH-like_DNA-bd_sf"/>
</dbReference>
<sequence>MNIFEELLISLKRASEVSISVMRPRDTGEVNHGLMILLFMIYSKGQIKTNEISEHFGVTSGAATGIADKLENLGLIERKRSIEDRRIVISTLTAKGLDLVEAKKREHVQLYEYILNDFSNEEIIKTIQMLNKISAKIESYLTEQHEED</sequence>
<dbReference type="RefSeq" id="WP_129076820.1">
    <property type="nucleotide sequence ID" value="NZ_QOUX01000001.1"/>
</dbReference>
<evidence type="ECO:0000313" key="5">
    <source>
        <dbReference type="EMBL" id="RXJ04477.1"/>
    </source>
</evidence>
<feature type="domain" description="HTH marR-type" evidence="4">
    <location>
        <begin position="4"/>
        <end position="135"/>
    </location>
</feature>
<dbReference type="Proteomes" id="UP000290649">
    <property type="component" value="Unassembled WGS sequence"/>
</dbReference>
<comment type="caution">
    <text evidence="5">The sequence shown here is derived from an EMBL/GenBank/DDBJ whole genome shotgun (WGS) entry which is preliminary data.</text>
</comment>
<proteinExistence type="predicted"/>
<evidence type="ECO:0000256" key="2">
    <source>
        <dbReference type="ARBA" id="ARBA00023125"/>
    </source>
</evidence>
<keyword evidence="6" id="KW-1185">Reference proteome</keyword>
<dbReference type="GO" id="GO:0003700">
    <property type="term" value="F:DNA-binding transcription factor activity"/>
    <property type="evidence" value="ECO:0007669"/>
    <property type="project" value="InterPro"/>
</dbReference>
<reference evidence="5 6" key="1">
    <citation type="journal article" date="2019" name="Int. J. Syst. Evol. Microbiol.">
        <title>Anaerobacillus alkaliphilus sp. nov., a novel alkaliphilic and moderately halophilic bacterium.</title>
        <authorList>
            <person name="Borsodi A.K."/>
            <person name="Aszalos J.M."/>
            <person name="Bihari P."/>
            <person name="Nagy I."/>
            <person name="Schumann P."/>
            <person name="Sproer C."/>
            <person name="Kovacs A.L."/>
            <person name="Boka K."/>
            <person name="Dobosy P."/>
            <person name="Ovari M."/>
            <person name="Szili-Kovacs T."/>
            <person name="Toth E."/>
        </authorList>
    </citation>
    <scope>NUCLEOTIDE SEQUENCE [LARGE SCALE GENOMIC DNA]</scope>
    <source>
        <strain evidence="5 6">B16-10</strain>
    </source>
</reference>
<dbReference type="PANTHER" id="PTHR42756:SF1">
    <property type="entry name" value="TRANSCRIPTIONAL REPRESSOR OF EMRAB OPERON"/>
    <property type="match status" value="1"/>
</dbReference>
<dbReference type="InterPro" id="IPR023187">
    <property type="entry name" value="Tscrpt_reg_MarR-type_CS"/>
</dbReference>
<dbReference type="OrthoDB" id="2608936at2"/>